<dbReference type="InterPro" id="IPR018114">
    <property type="entry name" value="TRYPSIN_HIS"/>
</dbReference>
<dbReference type="PANTHER" id="PTHR15462:SF19">
    <property type="entry name" value="PEPTIDASE S1 DOMAIN-CONTAINING PROTEIN"/>
    <property type="match status" value="1"/>
</dbReference>
<keyword evidence="2" id="KW-0732">Signal</keyword>
<dbReference type="InterPro" id="IPR043504">
    <property type="entry name" value="Peptidase_S1_PA_chymotrypsin"/>
</dbReference>
<proteinExistence type="inferred from homology"/>
<name>B8CDQ2_THAPS</name>
<protein>
    <recommendedName>
        <fullName evidence="7">Peptidase S1 domain-containing protein</fullName>
    </recommendedName>
</protein>
<dbReference type="GeneID" id="7443980"/>
<evidence type="ECO:0008006" key="7">
    <source>
        <dbReference type="Google" id="ProtNLM"/>
    </source>
</evidence>
<keyword evidence="3" id="KW-0843">Virulence</keyword>
<dbReference type="PANTHER" id="PTHR15462">
    <property type="entry name" value="SERINE PROTEASE"/>
    <property type="match status" value="1"/>
</dbReference>
<dbReference type="KEGG" id="tps:THAPSDRAFT_264337"/>
<dbReference type="SUPFAM" id="SSF50494">
    <property type="entry name" value="Trypsin-like serine proteases"/>
    <property type="match status" value="1"/>
</dbReference>
<dbReference type="InterPro" id="IPR050966">
    <property type="entry name" value="Glutamyl_endopeptidase"/>
</dbReference>
<evidence type="ECO:0000256" key="3">
    <source>
        <dbReference type="ARBA" id="ARBA00023026"/>
    </source>
</evidence>
<evidence type="ECO:0000256" key="2">
    <source>
        <dbReference type="ARBA" id="ARBA00022729"/>
    </source>
</evidence>
<accession>B8CDQ2</accession>
<evidence type="ECO:0000256" key="1">
    <source>
        <dbReference type="ARBA" id="ARBA00007664"/>
    </source>
</evidence>
<dbReference type="Proteomes" id="UP000001449">
    <property type="component" value="Chromosome 15"/>
</dbReference>
<dbReference type="GO" id="GO:0006508">
    <property type="term" value="P:proteolysis"/>
    <property type="evidence" value="ECO:0007669"/>
    <property type="project" value="InterPro"/>
</dbReference>
<evidence type="ECO:0000313" key="6">
    <source>
        <dbReference type="Proteomes" id="UP000001449"/>
    </source>
</evidence>
<dbReference type="InterPro" id="IPR009003">
    <property type="entry name" value="Peptidase_S1_PA"/>
</dbReference>
<reference evidence="5 6" key="2">
    <citation type="journal article" date="2008" name="Nature">
        <title>The Phaeodactylum genome reveals the evolutionary history of diatom genomes.</title>
        <authorList>
            <person name="Bowler C."/>
            <person name="Allen A.E."/>
            <person name="Badger J.H."/>
            <person name="Grimwood J."/>
            <person name="Jabbari K."/>
            <person name="Kuo A."/>
            <person name="Maheswari U."/>
            <person name="Martens C."/>
            <person name="Maumus F."/>
            <person name="Otillar R.P."/>
            <person name="Rayko E."/>
            <person name="Salamov A."/>
            <person name="Vandepoele K."/>
            <person name="Beszteri B."/>
            <person name="Gruber A."/>
            <person name="Heijde M."/>
            <person name="Katinka M."/>
            <person name="Mock T."/>
            <person name="Valentin K."/>
            <person name="Verret F."/>
            <person name="Berges J.A."/>
            <person name="Brownlee C."/>
            <person name="Cadoret J.P."/>
            <person name="Chiovitti A."/>
            <person name="Choi C.J."/>
            <person name="Coesel S."/>
            <person name="De Martino A."/>
            <person name="Detter J.C."/>
            <person name="Durkin C."/>
            <person name="Falciatore A."/>
            <person name="Fournet J."/>
            <person name="Haruta M."/>
            <person name="Huysman M.J."/>
            <person name="Jenkins B.D."/>
            <person name="Jiroutova K."/>
            <person name="Jorgensen R.E."/>
            <person name="Joubert Y."/>
            <person name="Kaplan A."/>
            <person name="Kroger N."/>
            <person name="Kroth P.G."/>
            <person name="La Roche J."/>
            <person name="Lindquist E."/>
            <person name="Lommer M."/>
            <person name="Martin-Jezequel V."/>
            <person name="Lopez P.J."/>
            <person name="Lucas S."/>
            <person name="Mangogna M."/>
            <person name="McGinnis K."/>
            <person name="Medlin L.K."/>
            <person name="Montsant A."/>
            <person name="Oudot-Le Secq M.P."/>
            <person name="Napoli C."/>
            <person name="Obornik M."/>
            <person name="Parker M.S."/>
            <person name="Petit J.L."/>
            <person name="Porcel B.M."/>
            <person name="Poulsen N."/>
            <person name="Robison M."/>
            <person name="Rychlewski L."/>
            <person name="Rynearson T.A."/>
            <person name="Schmutz J."/>
            <person name="Shapiro H."/>
            <person name="Siaut M."/>
            <person name="Stanley M."/>
            <person name="Sussman M.R."/>
            <person name="Taylor A.R."/>
            <person name="Vardi A."/>
            <person name="von Dassow P."/>
            <person name="Vyverman W."/>
            <person name="Willis A."/>
            <person name="Wyrwicz L.S."/>
            <person name="Rokhsar D.S."/>
            <person name="Weissenbach J."/>
            <person name="Armbrust E.V."/>
            <person name="Green B.R."/>
            <person name="Van de Peer Y."/>
            <person name="Grigoriev I.V."/>
        </authorList>
    </citation>
    <scope>NUCLEOTIDE SEQUENCE [LARGE SCALE GENOMIC DNA]</scope>
    <source>
        <strain evidence="5 6">CCMP1335</strain>
    </source>
</reference>
<dbReference type="HOGENOM" id="CLU_1006424_0_0_1"/>
<dbReference type="InParanoid" id="B8CDQ2"/>
<sequence>MASDVDGKKTTSSNVLFKVEGVGSGGKDFENGAPSGTPDKAPPAPSPNSSGSGNDIPQTLIKDSNWPYDGAIQSAVGRILFEFGGNGGTYVCSGTVVKDNTNGRTIILTAAHCAYNDALKKFATKAVFIPDQVSTKGEKSDFDCTNDRYGCWTLSFAVVSKGWASNAFPQNVQYDYAYYVVMDDKSNHSGGYGSGVSGTLDKDVVPMDLDFDVRPQNEFTVALGYSADRDPSFRYCTDDMSTIMGVPWYVNLWLDRCGMTGGASGGSWLIDMNQRGEGTVVSVNSWGFTDKPGMAGPDFRTSSGSFAECLFEKARSARDPGSVGGYIVDC</sequence>
<reference evidence="5 6" key="1">
    <citation type="journal article" date="2004" name="Science">
        <title>The genome of the diatom Thalassiosira pseudonana: ecology, evolution, and metabolism.</title>
        <authorList>
            <person name="Armbrust E.V."/>
            <person name="Berges J.A."/>
            <person name="Bowler C."/>
            <person name="Green B.R."/>
            <person name="Martinez D."/>
            <person name="Putnam N.H."/>
            <person name="Zhou S."/>
            <person name="Allen A.E."/>
            <person name="Apt K.E."/>
            <person name="Bechner M."/>
            <person name="Brzezinski M.A."/>
            <person name="Chaal B.K."/>
            <person name="Chiovitti A."/>
            <person name="Davis A.K."/>
            <person name="Demarest M.S."/>
            <person name="Detter J.C."/>
            <person name="Glavina T."/>
            <person name="Goodstein D."/>
            <person name="Hadi M.Z."/>
            <person name="Hellsten U."/>
            <person name="Hildebrand M."/>
            <person name="Jenkins B.D."/>
            <person name="Jurka J."/>
            <person name="Kapitonov V.V."/>
            <person name="Kroger N."/>
            <person name="Lau W.W."/>
            <person name="Lane T.W."/>
            <person name="Larimer F.W."/>
            <person name="Lippmeier J.C."/>
            <person name="Lucas S."/>
            <person name="Medina M."/>
            <person name="Montsant A."/>
            <person name="Obornik M."/>
            <person name="Parker M.S."/>
            <person name="Palenik B."/>
            <person name="Pazour G.J."/>
            <person name="Richardson P.M."/>
            <person name="Rynearson T.A."/>
            <person name="Saito M.A."/>
            <person name="Schwartz D.C."/>
            <person name="Thamatrakoln K."/>
            <person name="Valentin K."/>
            <person name="Vardi A."/>
            <person name="Wilkerson F.P."/>
            <person name="Rokhsar D.S."/>
        </authorList>
    </citation>
    <scope>NUCLEOTIDE SEQUENCE [LARGE SCALE GENOMIC DNA]</scope>
    <source>
        <strain evidence="5 6">CCMP1335</strain>
    </source>
</reference>
<dbReference type="EMBL" id="CM000650">
    <property type="protein sequence ID" value="EED88501.1"/>
    <property type="molecule type" value="Genomic_DNA"/>
</dbReference>
<dbReference type="PROSITE" id="PS00134">
    <property type="entry name" value="TRYPSIN_HIS"/>
    <property type="match status" value="1"/>
</dbReference>
<dbReference type="AlphaFoldDB" id="B8CDQ2"/>
<dbReference type="RefSeq" id="XP_002294146.1">
    <property type="nucleotide sequence ID" value="XM_002294110.1"/>
</dbReference>
<gene>
    <name evidence="5" type="ORF">THAPSDRAFT_264337</name>
</gene>
<dbReference type="Gene3D" id="2.40.10.10">
    <property type="entry name" value="Trypsin-like serine proteases"/>
    <property type="match status" value="2"/>
</dbReference>
<comment type="similarity">
    <text evidence="1">Belongs to the peptidase S1 family.</text>
</comment>
<dbReference type="PaxDb" id="35128-Thaps264337"/>
<keyword evidence="6" id="KW-1185">Reference proteome</keyword>
<dbReference type="GO" id="GO:0004252">
    <property type="term" value="F:serine-type endopeptidase activity"/>
    <property type="evidence" value="ECO:0007669"/>
    <property type="project" value="InterPro"/>
</dbReference>
<evidence type="ECO:0000313" key="5">
    <source>
        <dbReference type="EMBL" id="EED88501.1"/>
    </source>
</evidence>
<feature type="region of interest" description="Disordered" evidence="4">
    <location>
        <begin position="16"/>
        <end position="59"/>
    </location>
</feature>
<organism evidence="5 6">
    <name type="scientific">Thalassiosira pseudonana</name>
    <name type="common">Marine diatom</name>
    <name type="synonym">Cyclotella nana</name>
    <dbReference type="NCBI Taxonomy" id="35128"/>
    <lineage>
        <taxon>Eukaryota</taxon>
        <taxon>Sar</taxon>
        <taxon>Stramenopiles</taxon>
        <taxon>Ochrophyta</taxon>
        <taxon>Bacillariophyta</taxon>
        <taxon>Coscinodiscophyceae</taxon>
        <taxon>Thalassiosirophycidae</taxon>
        <taxon>Thalassiosirales</taxon>
        <taxon>Thalassiosiraceae</taxon>
        <taxon>Thalassiosira</taxon>
    </lineage>
</organism>
<evidence type="ECO:0000256" key="4">
    <source>
        <dbReference type="SAM" id="MobiDB-lite"/>
    </source>
</evidence>
<dbReference type="eggNOG" id="ENOG502T4H4">
    <property type="taxonomic scope" value="Eukaryota"/>
</dbReference>